<protein>
    <submittedName>
        <fullName evidence="2">Uncharacterized protein</fullName>
    </submittedName>
</protein>
<comment type="caution">
    <text evidence="2">The sequence shown here is derived from an EMBL/GenBank/DDBJ whole genome shotgun (WGS) entry which is preliminary data.</text>
</comment>
<accession>A0A8S1SL28</accession>
<name>A0A8S1SL28_9CILI</name>
<reference evidence="2" key="1">
    <citation type="submission" date="2021-01" db="EMBL/GenBank/DDBJ databases">
        <authorList>
            <consortium name="Genoscope - CEA"/>
            <person name="William W."/>
        </authorList>
    </citation>
    <scope>NUCLEOTIDE SEQUENCE</scope>
</reference>
<keyword evidence="1" id="KW-1133">Transmembrane helix</keyword>
<dbReference type="AlphaFoldDB" id="A0A8S1SL28"/>
<dbReference type="EMBL" id="CAJJDO010000009">
    <property type="protein sequence ID" value="CAD8140618.1"/>
    <property type="molecule type" value="Genomic_DNA"/>
</dbReference>
<dbReference type="Proteomes" id="UP000689195">
    <property type="component" value="Unassembled WGS sequence"/>
</dbReference>
<keyword evidence="1" id="KW-0472">Membrane</keyword>
<proteinExistence type="predicted"/>
<evidence type="ECO:0000256" key="1">
    <source>
        <dbReference type="SAM" id="Phobius"/>
    </source>
</evidence>
<evidence type="ECO:0000313" key="3">
    <source>
        <dbReference type="Proteomes" id="UP000689195"/>
    </source>
</evidence>
<keyword evidence="1" id="KW-0812">Transmembrane</keyword>
<organism evidence="2 3">
    <name type="scientific">Paramecium pentaurelia</name>
    <dbReference type="NCBI Taxonomy" id="43138"/>
    <lineage>
        <taxon>Eukaryota</taxon>
        <taxon>Sar</taxon>
        <taxon>Alveolata</taxon>
        <taxon>Ciliophora</taxon>
        <taxon>Intramacronucleata</taxon>
        <taxon>Oligohymenophorea</taxon>
        <taxon>Peniculida</taxon>
        <taxon>Parameciidae</taxon>
        <taxon>Paramecium</taxon>
    </lineage>
</organism>
<feature type="transmembrane region" description="Helical" evidence="1">
    <location>
        <begin position="86"/>
        <end position="107"/>
    </location>
</feature>
<keyword evidence="3" id="KW-1185">Reference proteome</keyword>
<sequence>MKVQIQLLYHLIFSRGFVAYFQPESNCWDDNLNNKTIIIYYLFSKFLVIAFGLSILLITVNNLLYNKSFAKIIQNIETKLKNIPYYIIKILWKFLFYIVTFTCVIKWKMIKLSGQHVVIYKSIF</sequence>
<feature type="transmembrane region" description="Helical" evidence="1">
    <location>
        <begin position="38"/>
        <end position="65"/>
    </location>
</feature>
<evidence type="ECO:0000313" key="2">
    <source>
        <dbReference type="EMBL" id="CAD8140618.1"/>
    </source>
</evidence>
<gene>
    <name evidence="2" type="ORF">PPENT_87.1.T0090191</name>
</gene>